<feature type="compositionally biased region" description="Polar residues" evidence="1">
    <location>
        <begin position="535"/>
        <end position="547"/>
    </location>
</feature>
<feature type="compositionally biased region" description="Basic residues" evidence="1">
    <location>
        <begin position="79"/>
        <end position="91"/>
    </location>
</feature>
<organism evidence="2 3">
    <name type="scientific">Extremus antarcticus</name>
    <dbReference type="NCBI Taxonomy" id="702011"/>
    <lineage>
        <taxon>Eukaryota</taxon>
        <taxon>Fungi</taxon>
        <taxon>Dikarya</taxon>
        <taxon>Ascomycota</taxon>
        <taxon>Pezizomycotina</taxon>
        <taxon>Dothideomycetes</taxon>
        <taxon>Dothideomycetidae</taxon>
        <taxon>Mycosphaerellales</taxon>
        <taxon>Extremaceae</taxon>
        <taxon>Extremus</taxon>
    </lineage>
</organism>
<dbReference type="Proteomes" id="UP001271007">
    <property type="component" value="Unassembled WGS sequence"/>
</dbReference>
<evidence type="ECO:0000256" key="1">
    <source>
        <dbReference type="SAM" id="MobiDB-lite"/>
    </source>
</evidence>
<sequence length="771" mass="84632">MGPARNVRPRKAKSIDEEDYVDGGSSDEDSADEAPPNSRRRQANRVPARKSRPRRAKSIDEEDYADDTPSEIDEAPSGSRRRQGPARKLRPRYTSFIDDDDAEEAPTPASFMVTSSSDESDEAEEAPTPAPFTDGASYDEGEETSTPAPAPVADPASGDSGYASATPPPGPVADPASGDSGYASATPPPYAAAQTTTATVTEVEDDDDEGVSFGTVDPRPPPKLRITTIPTPALKLRELPEYKPPPPLPKITSPIPRVRQQSQEVPNEEPSGQLTLSKPPELPERSPFRPPGIPASASPRRKPRLTPAINSEPDRFSRAGTPMPWDETEHIEDISSPGSRSSPLEEGEVEGEDEYDEDEDEPPIPNLIPDTSPSDTREARLVRQILPFLTPGSPQQHGAATYGDVPRDRQIELFGEDSVHPLWGILNNTEERAAQGSTNGFYLQDRNELIGLWKEIRLRKLDFDEVFRGFVEIQKEVEDEKVDAVNRFLRLAQESIIDTEYMDETWGGPVTDFETGRVVDDVATYQRGRHPSGARSLTPQYKNMSPTRDNKEKRVRSVGCASDWLRKVVLENETRKSQSPQEPRNESGVADSQDDAKESVRKKPKLTLHGPRKPDQDDDTKMYEELGLSKEDIGKQKEAMRAYEKGKQALSTSSQTGPVIQAEALKQTVALAKAASGLTESEIEDQKLSLFGYELTKEVRPQAGQGSGVSTAGEQRIADFDKYMSGILSRLGSKDSMIDQATQGLTASEIEDQKLALIAQELIKQAKSQPL</sequence>
<feature type="region of interest" description="Disordered" evidence="1">
    <location>
        <begin position="524"/>
        <end position="557"/>
    </location>
</feature>
<feature type="compositionally biased region" description="Acidic residues" evidence="1">
    <location>
        <begin position="60"/>
        <end position="74"/>
    </location>
</feature>
<dbReference type="EMBL" id="JAWDJX010000006">
    <property type="protein sequence ID" value="KAK3056394.1"/>
    <property type="molecule type" value="Genomic_DNA"/>
</dbReference>
<feature type="compositionally biased region" description="Basic residues" evidence="1">
    <location>
        <begin position="38"/>
        <end position="56"/>
    </location>
</feature>
<dbReference type="AlphaFoldDB" id="A0AAJ0GFD8"/>
<protein>
    <submittedName>
        <fullName evidence="2">Uncharacterized protein</fullName>
    </submittedName>
</protein>
<evidence type="ECO:0000313" key="3">
    <source>
        <dbReference type="Proteomes" id="UP001271007"/>
    </source>
</evidence>
<comment type="caution">
    <text evidence="2">The sequence shown here is derived from an EMBL/GenBank/DDBJ whole genome shotgun (WGS) entry which is preliminary data.</text>
</comment>
<name>A0AAJ0GFD8_9PEZI</name>
<accession>A0AAJ0GFD8</accession>
<feature type="compositionally biased region" description="Low complexity" evidence="1">
    <location>
        <begin position="191"/>
        <end position="201"/>
    </location>
</feature>
<proteinExistence type="predicted"/>
<feature type="compositionally biased region" description="Acidic residues" evidence="1">
    <location>
        <begin position="345"/>
        <end position="362"/>
    </location>
</feature>
<evidence type="ECO:0000313" key="2">
    <source>
        <dbReference type="EMBL" id="KAK3056394.1"/>
    </source>
</evidence>
<feature type="compositionally biased region" description="Polar residues" evidence="1">
    <location>
        <begin position="259"/>
        <end position="276"/>
    </location>
</feature>
<feature type="compositionally biased region" description="Acidic residues" evidence="1">
    <location>
        <begin position="16"/>
        <end position="32"/>
    </location>
</feature>
<feature type="region of interest" description="Disordered" evidence="1">
    <location>
        <begin position="571"/>
        <end position="620"/>
    </location>
</feature>
<feature type="region of interest" description="Disordered" evidence="1">
    <location>
        <begin position="1"/>
        <end position="376"/>
    </location>
</feature>
<keyword evidence="3" id="KW-1185">Reference proteome</keyword>
<gene>
    <name evidence="2" type="ORF">LTR09_002901</name>
</gene>
<reference evidence="2" key="1">
    <citation type="submission" date="2023-04" db="EMBL/GenBank/DDBJ databases">
        <title>Black Yeasts Isolated from many extreme environments.</title>
        <authorList>
            <person name="Coleine C."/>
            <person name="Stajich J.E."/>
            <person name="Selbmann L."/>
        </authorList>
    </citation>
    <scope>NUCLEOTIDE SEQUENCE</scope>
    <source>
        <strain evidence="2">CCFEE 5312</strain>
    </source>
</reference>